<dbReference type="EMBL" id="WNTK01020572">
    <property type="protein sequence ID" value="KAG9461498.1"/>
    <property type="molecule type" value="Genomic_DNA"/>
</dbReference>
<proteinExistence type="predicted"/>
<name>A0A8J6E899_ELECQ</name>
<comment type="caution">
    <text evidence="2">The sequence shown here is derived from an EMBL/GenBank/DDBJ whole genome shotgun (WGS) entry which is preliminary data.</text>
</comment>
<evidence type="ECO:0000313" key="3">
    <source>
        <dbReference type="Proteomes" id="UP000770717"/>
    </source>
</evidence>
<sequence length="79" mass="8139">MAAALLYGERSVAGDLGYAPSCQSLPGFSMPPPPPPGMRHREDGRMASRPTPCCSVQPPPRAPITSSAPSAPGKTFCTA</sequence>
<dbReference type="AlphaFoldDB" id="A0A8J6E899"/>
<dbReference type="Proteomes" id="UP000770717">
    <property type="component" value="Unassembled WGS sequence"/>
</dbReference>
<accession>A0A8J6E899</accession>
<protein>
    <submittedName>
        <fullName evidence="2">Uncharacterized protein</fullName>
    </submittedName>
</protein>
<evidence type="ECO:0000313" key="2">
    <source>
        <dbReference type="EMBL" id="KAG9461498.1"/>
    </source>
</evidence>
<organism evidence="2 3">
    <name type="scientific">Eleutherodactylus coqui</name>
    <name type="common">Puerto Rican coqui</name>
    <dbReference type="NCBI Taxonomy" id="57060"/>
    <lineage>
        <taxon>Eukaryota</taxon>
        <taxon>Metazoa</taxon>
        <taxon>Chordata</taxon>
        <taxon>Craniata</taxon>
        <taxon>Vertebrata</taxon>
        <taxon>Euteleostomi</taxon>
        <taxon>Amphibia</taxon>
        <taxon>Batrachia</taxon>
        <taxon>Anura</taxon>
        <taxon>Neobatrachia</taxon>
        <taxon>Hyloidea</taxon>
        <taxon>Eleutherodactylidae</taxon>
        <taxon>Eleutherodactylinae</taxon>
        <taxon>Eleutherodactylus</taxon>
        <taxon>Eleutherodactylus</taxon>
    </lineage>
</organism>
<feature type="region of interest" description="Disordered" evidence="1">
    <location>
        <begin position="24"/>
        <end position="79"/>
    </location>
</feature>
<reference evidence="2" key="1">
    <citation type="thesis" date="2020" institute="ProQuest LLC" country="789 East Eisenhower Parkway, Ann Arbor, MI, USA">
        <title>Comparative Genomics and Chromosome Evolution.</title>
        <authorList>
            <person name="Mudd A.B."/>
        </authorList>
    </citation>
    <scope>NUCLEOTIDE SEQUENCE</scope>
    <source>
        <strain evidence="2">HN-11 Male</strain>
        <tissue evidence="2">Kidney and liver</tissue>
    </source>
</reference>
<keyword evidence="3" id="KW-1185">Reference proteome</keyword>
<evidence type="ECO:0000256" key="1">
    <source>
        <dbReference type="SAM" id="MobiDB-lite"/>
    </source>
</evidence>
<gene>
    <name evidence="2" type="ORF">GDO78_016656</name>
</gene>